<comment type="subcellular location">
    <subcellularLocation>
        <location evidence="2">Cytoplasm</location>
    </subcellularLocation>
</comment>
<keyword evidence="2" id="KW-0813">Transport</keyword>
<evidence type="ECO:0000256" key="2">
    <source>
        <dbReference type="PIRNR" id="PIRNR003107"/>
    </source>
</evidence>
<sequence>MREAYRSDLRHLVEDLVDMLDLVRSGLADASTALLEGDLALAERVIAADSHIDDDQMQIDEKMIELLARQGPVASDLRLLVAGLRMSSTIERMGDLSAHIAIVARRSHPQLGVPERHREEFQRLGELALGAVTSSAKVISDNDLALAAQVEKDDDELDSLQSEIYRSIARNDDYSSAEVMNLTLLARYYERIGDHAVSLVRRVGFLVTGDTLDSRGALGDPDEE</sequence>
<keyword evidence="1 2" id="KW-0592">Phosphate transport</keyword>
<accession>A0ABY4NA25</accession>
<comment type="function">
    <text evidence="2">Plays a role in the regulation of phosphate uptake.</text>
</comment>
<feature type="domain" description="PhoU" evidence="3">
    <location>
        <begin position="122"/>
        <end position="203"/>
    </location>
</feature>
<evidence type="ECO:0000259" key="3">
    <source>
        <dbReference type="Pfam" id="PF01895"/>
    </source>
</evidence>
<dbReference type="PANTHER" id="PTHR42930:SF3">
    <property type="entry name" value="PHOSPHATE-SPECIFIC TRANSPORT SYSTEM ACCESSORY PROTEIN PHOU"/>
    <property type="match status" value="1"/>
</dbReference>
<gene>
    <name evidence="4" type="primary">phoU</name>
    <name evidence="4" type="ORF">M4486_08980</name>
</gene>
<dbReference type="Pfam" id="PF01895">
    <property type="entry name" value="PhoU"/>
    <property type="match status" value="2"/>
</dbReference>
<evidence type="ECO:0000313" key="5">
    <source>
        <dbReference type="Proteomes" id="UP001055868"/>
    </source>
</evidence>
<dbReference type="InterPro" id="IPR026022">
    <property type="entry name" value="PhoU_dom"/>
</dbReference>
<proteinExistence type="inferred from homology"/>
<comment type="similarity">
    <text evidence="2">Belongs to the PhoU family.</text>
</comment>
<evidence type="ECO:0000256" key="1">
    <source>
        <dbReference type="ARBA" id="ARBA00022592"/>
    </source>
</evidence>
<keyword evidence="2" id="KW-0963">Cytoplasm</keyword>
<dbReference type="PANTHER" id="PTHR42930">
    <property type="entry name" value="PHOSPHATE-SPECIFIC TRANSPORT SYSTEM ACCESSORY PROTEIN PHOU"/>
    <property type="match status" value="1"/>
</dbReference>
<keyword evidence="5" id="KW-1185">Reference proteome</keyword>
<organism evidence="4 5">
    <name type="scientific">Brachybacterium kimchii</name>
    <dbReference type="NCBI Taxonomy" id="2942909"/>
    <lineage>
        <taxon>Bacteria</taxon>
        <taxon>Bacillati</taxon>
        <taxon>Actinomycetota</taxon>
        <taxon>Actinomycetes</taxon>
        <taxon>Micrococcales</taxon>
        <taxon>Dermabacteraceae</taxon>
        <taxon>Brachybacterium</taxon>
    </lineage>
</organism>
<name>A0ABY4NA25_9MICO</name>
<dbReference type="EMBL" id="CP097218">
    <property type="protein sequence ID" value="UQN31393.1"/>
    <property type="molecule type" value="Genomic_DNA"/>
</dbReference>
<dbReference type="RefSeq" id="WP_249480817.1">
    <property type="nucleotide sequence ID" value="NZ_CP097218.1"/>
</dbReference>
<dbReference type="Proteomes" id="UP001055868">
    <property type="component" value="Chromosome"/>
</dbReference>
<reference evidence="4" key="1">
    <citation type="submission" date="2022-05" db="EMBL/GenBank/DDBJ databases">
        <title>Genomic analysis of Brachybacterium sp. CBA3104.</title>
        <authorList>
            <person name="Roh S.W."/>
            <person name="Kim Y.B."/>
            <person name="Kim Y."/>
        </authorList>
    </citation>
    <scope>NUCLEOTIDE SEQUENCE</scope>
    <source>
        <strain evidence="4">CBA3104</strain>
    </source>
</reference>
<dbReference type="Gene3D" id="1.20.58.220">
    <property type="entry name" value="Phosphate transport system protein phou homolog 2, domain 2"/>
    <property type="match status" value="1"/>
</dbReference>
<dbReference type="InterPro" id="IPR028366">
    <property type="entry name" value="PhoU"/>
</dbReference>
<dbReference type="SUPFAM" id="SSF109755">
    <property type="entry name" value="PhoU-like"/>
    <property type="match status" value="1"/>
</dbReference>
<protein>
    <recommendedName>
        <fullName evidence="2">Phosphate-specific transport system accessory protein PhoU</fullName>
    </recommendedName>
</protein>
<feature type="domain" description="PhoU" evidence="3">
    <location>
        <begin position="17"/>
        <end position="101"/>
    </location>
</feature>
<evidence type="ECO:0000313" key="4">
    <source>
        <dbReference type="EMBL" id="UQN31393.1"/>
    </source>
</evidence>
<dbReference type="PIRSF" id="PIRSF003107">
    <property type="entry name" value="PhoU"/>
    <property type="match status" value="1"/>
</dbReference>
<comment type="subunit">
    <text evidence="2">Homodimer.</text>
</comment>
<dbReference type="NCBIfam" id="TIGR02135">
    <property type="entry name" value="phoU_full"/>
    <property type="match status" value="1"/>
</dbReference>
<dbReference type="InterPro" id="IPR038078">
    <property type="entry name" value="PhoU-like_sf"/>
</dbReference>